<organism evidence="2 3">
    <name type="scientific">Roseospira visakhapatnamensis</name>
    <dbReference type="NCBI Taxonomy" id="390880"/>
    <lineage>
        <taxon>Bacteria</taxon>
        <taxon>Pseudomonadati</taxon>
        <taxon>Pseudomonadota</taxon>
        <taxon>Alphaproteobacteria</taxon>
        <taxon>Rhodospirillales</taxon>
        <taxon>Rhodospirillaceae</taxon>
        <taxon>Roseospira</taxon>
    </lineage>
</organism>
<dbReference type="AlphaFoldDB" id="A0A7W6WC12"/>
<reference evidence="2 3" key="1">
    <citation type="submission" date="2020-08" db="EMBL/GenBank/DDBJ databases">
        <title>Genome sequencing of Purple Non-Sulfur Bacteria from various extreme environments.</title>
        <authorList>
            <person name="Mayer M."/>
        </authorList>
    </citation>
    <scope>NUCLEOTIDE SEQUENCE [LARGE SCALE GENOMIC DNA]</scope>
    <source>
        <strain evidence="2 3">JA131</strain>
    </source>
</reference>
<evidence type="ECO:0000313" key="2">
    <source>
        <dbReference type="EMBL" id="MBB4268101.1"/>
    </source>
</evidence>
<name>A0A7W6WC12_9PROT</name>
<comment type="caution">
    <text evidence="2">The sequence shown here is derived from an EMBL/GenBank/DDBJ whole genome shotgun (WGS) entry which is preliminary data.</text>
</comment>
<keyword evidence="3" id="KW-1185">Reference proteome</keyword>
<evidence type="ECO:0000259" key="1">
    <source>
        <dbReference type="Pfam" id="PF04965"/>
    </source>
</evidence>
<dbReference type="RefSeq" id="WP_184048691.1">
    <property type="nucleotide sequence ID" value="NZ_JACIGK010000050.1"/>
</dbReference>
<protein>
    <recommendedName>
        <fullName evidence="1">IraD/Gp25-like domain-containing protein</fullName>
    </recommendedName>
</protein>
<dbReference type="EMBL" id="JACIGK010000050">
    <property type="protein sequence ID" value="MBB4268101.1"/>
    <property type="molecule type" value="Genomic_DNA"/>
</dbReference>
<dbReference type="Gene3D" id="3.10.450.40">
    <property type="match status" value="1"/>
</dbReference>
<dbReference type="InterPro" id="IPR007048">
    <property type="entry name" value="IraD/Gp25-like"/>
</dbReference>
<dbReference type="Pfam" id="PF04965">
    <property type="entry name" value="GPW_gp25"/>
    <property type="match status" value="1"/>
</dbReference>
<feature type="domain" description="IraD/Gp25-like" evidence="1">
    <location>
        <begin position="17"/>
        <end position="101"/>
    </location>
</feature>
<gene>
    <name evidence="2" type="ORF">GGD89_003756</name>
</gene>
<dbReference type="SUPFAM" id="SSF160719">
    <property type="entry name" value="gpW/gp25-like"/>
    <property type="match status" value="1"/>
</dbReference>
<accession>A0A7W6WC12</accession>
<evidence type="ECO:0000313" key="3">
    <source>
        <dbReference type="Proteomes" id="UP000554286"/>
    </source>
</evidence>
<sequence length="117" mass="12315">MGLSISRNHGARLPDELADITQSVQTIVTTPVGSRLRRRTFGSHVFDLIDAPGNAAGTLRLIAAAADAVERWERRVRVLRGAVSAGFDGRATLTLDLALRLSGAPLTVDVALTGANA</sequence>
<dbReference type="Proteomes" id="UP000554286">
    <property type="component" value="Unassembled WGS sequence"/>
</dbReference>
<proteinExistence type="predicted"/>